<name>A0A4Q4IZ87_9SPHN</name>
<comment type="caution">
    <text evidence="3">The sequence shown here is derived from an EMBL/GenBank/DDBJ whole genome shotgun (WGS) entry which is preliminary data.</text>
</comment>
<dbReference type="RefSeq" id="WP_008831983.1">
    <property type="nucleotide sequence ID" value="NZ_JACBZE010000011.1"/>
</dbReference>
<gene>
    <name evidence="3" type="ORF">EWH08_17485</name>
</gene>
<evidence type="ECO:0000313" key="3">
    <source>
        <dbReference type="EMBL" id="RYL98389.1"/>
    </source>
</evidence>
<dbReference type="Proteomes" id="UP000292734">
    <property type="component" value="Unassembled WGS sequence"/>
</dbReference>
<feature type="region of interest" description="Disordered" evidence="1">
    <location>
        <begin position="44"/>
        <end position="71"/>
    </location>
</feature>
<evidence type="ECO:0000256" key="1">
    <source>
        <dbReference type="SAM" id="MobiDB-lite"/>
    </source>
</evidence>
<protein>
    <submittedName>
        <fullName evidence="3">Uncharacterized protein</fullName>
    </submittedName>
</protein>
<dbReference type="EMBL" id="SEOM01000009">
    <property type="protein sequence ID" value="RYL98389.1"/>
    <property type="molecule type" value="Genomic_DNA"/>
</dbReference>
<evidence type="ECO:0000313" key="4">
    <source>
        <dbReference type="Proteomes" id="UP000292734"/>
    </source>
</evidence>
<sequence>MKTFMLAAVLAIGGVSAANAAEPAGDYPLCSKTITDECINPSQAPRATAHKAHHARHEASRLQHKAATQGN</sequence>
<organism evidence="3 4">
    <name type="scientific">Sphingobium indicum</name>
    <dbReference type="NCBI Taxonomy" id="332055"/>
    <lineage>
        <taxon>Bacteria</taxon>
        <taxon>Pseudomonadati</taxon>
        <taxon>Pseudomonadota</taxon>
        <taxon>Alphaproteobacteria</taxon>
        <taxon>Sphingomonadales</taxon>
        <taxon>Sphingomonadaceae</taxon>
        <taxon>Sphingobium</taxon>
    </lineage>
</organism>
<feature type="signal peptide" evidence="2">
    <location>
        <begin position="1"/>
        <end position="20"/>
    </location>
</feature>
<dbReference type="AlphaFoldDB" id="A0A4Q4IZ87"/>
<keyword evidence="2" id="KW-0732">Signal</keyword>
<evidence type="ECO:0000256" key="2">
    <source>
        <dbReference type="SAM" id="SignalP"/>
    </source>
</evidence>
<proteinExistence type="predicted"/>
<reference evidence="3 4" key="1">
    <citation type="submission" date="2019-02" db="EMBL/GenBank/DDBJ databases">
        <authorList>
            <person name="Feng G."/>
        </authorList>
    </citation>
    <scope>NUCLEOTIDE SEQUENCE [LARGE SCALE GENOMIC DNA]</scope>
    <source>
        <strain evidence="3 4">DSM 26779</strain>
    </source>
</reference>
<accession>A0A4Q4IZ87</accession>
<feature type="chain" id="PRO_5020471140" evidence="2">
    <location>
        <begin position="21"/>
        <end position="71"/>
    </location>
</feature>